<reference evidence="2" key="1">
    <citation type="submission" date="2020-05" db="EMBL/GenBank/DDBJ databases">
        <authorList>
            <person name="Chiriac C."/>
            <person name="Salcher M."/>
            <person name="Ghai R."/>
            <person name="Kavagutti S V."/>
        </authorList>
    </citation>
    <scope>NUCLEOTIDE SEQUENCE</scope>
</reference>
<evidence type="ECO:0000313" key="1">
    <source>
        <dbReference type="EMBL" id="CAB4185683.1"/>
    </source>
</evidence>
<evidence type="ECO:0000313" key="2">
    <source>
        <dbReference type="EMBL" id="CAB4193435.1"/>
    </source>
</evidence>
<name>A0A6J5RMM0_9CAUD</name>
<protein>
    <submittedName>
        <fullName evidence="2">Uncharacterized protein</fullName>
    </submittedName>
</protein>
<dbReference type="EMBL" id="LR797076">
    <property type="protein sequence ID" value="CAB4185683.1"/>
    <property type="molecule type" value="Genomic_DNA"/>
</dbReference>
<sequence>MRIKDHIKFRVGDATQLTIALISSYGMWAATGFQRTFSALMYPVLGFITGGLASRHNTSDPGIMGNEHIETPYVNNMKVTGVDEPVAPLAPEEPAQTYQNVKIIPKQQNTSDEIIGGEI</sequence>
<organism evidence="2">
    <name type="scientific">uncultured Caudovirales phage</name>
    <dbReference type="NCBI Taxonomy" id="2100421"/>
    <lineage>
        <taxon>Viruses</taxon>
        <taxon>Duplodnaviria</taxon>
        <taxon>Heunggongvirae</taxon>
        <taxon>Uroviricota</taxon>
        <taxon>Caudoviricetes</taxon>
        <taxon>Peduoviridae</taxon>
        <taxon>Maltschvirus</taxon>
        <taxon>Maltschvirus maltsch</taxon>
    </lineage>
</organism>
<dbReference type="EMBL" id="LR797198">
    <property type="protein sequence ID" value="CAB4193435.1"/>
    <property type="molecule type" value="Genomic_DNA"/>
</dbReference>
<accession>A0A6J5RMM0</accession>
<gene>
    <name evidence="1" type="ORF">UFOVP1119_99</name>
    <name evidence="2" type="ORF">UFOVP1238_73</name>
</gene>
<proteinExistence type="predicted"/>